<keyword evidence="5 9" id="KW-0808">Transferase</keyword>
<dbReference type="OrthoDB" id="9804789at2"/>
<evidence type="ECO:0000256" key="1">
    <source>
        <dbReference type="ARBA" id="ARBA00004953"/>
    </source>
</evidence>
<dbReference type="CDD" id="cd11645">
    <property type="entry name" value="Precorrin_2_C20_MT"/>
    <property type="match status" value="1"/>
</dbReference>
<dbReference type="UniPathway" id="UPA00148"/>
<dbReference type="Gene3D" id="3.30.950.10">
    <property type="entry name" value="Methyltransferase, Cobalt-precorrin-4 Transmethylase, Domain 2"/>
    <property type="match status" value="1"/>
</dbReference>
<dbReference type="Gene3D" id="3.40.1010.10">
    <property type="entry name" value="Cobalt-precorrin-4 Transmethylase, Domain 1"/>
    <property type="match status" value="1"/>
</dbReference>
<dbReference type="NCBIfam" id="TIGR01467">
    <property type="entry name" value="cobI_cbiL"/>
    <property type="match status" value="1"/>
</dbReference>
<dbReference type="PIRSF" id="PIRSF036427">
    <property type="entry name" value="Precrrn-2_mtase"/>
    <property type="match status" value="1"/>
</dbReference>
<dbReference type="InterPro" id="IPR035996">
    <property type="entry name" value="4pyrrol_Methylase_sf"/>
</dbReference>
<evidence type="ECO:0000256" key="7">
    <source>
        <dbReference type="PIRNR" id="PIRNR036427"/>
    </source>
</evidence>
<evidence type="ECO:0000313" key="10">
    <source>
        <dbReference type="Proteomes" id="UP000186308"/>
    </source>
</evidence>
<evidence type="ECO:0000256" key="2">
    <source>
        <dbReference type="ARBA" id="ARBA00005879"/>
    </source>
</evidence>
<keyword evidence="10" id="KW-1185">Reference proteome</keyword>
<keyword evidence="4 9" id="KW-0489">Methyltransferase</keyword>
<comment type="caution">
    <text evidence="9">The sequence shown here is derived from an EMBL/GenBank/DDBJ whole genome shotgun (WGS) entry which is preliminary data.</text>
</comment>
<dbReference type="RefSeq" id="WP_029310885.1">
    <property type="nucleotide sequence ID" value="NZ_FTNE01000003.1"/>
</dbReference>
<dbReference type="Proteomes" id="UP000186308">
    <property type="component" value="Unassembled WGS sequence"/>
</dbReference>
<sequence length="241" mass="25740">MTGTLYTIGMGPGDPELVTLKAARILAGVPVVAFFAKRGRVGHARSIAASLIGAGAAELRFEYPYTTEIGHDDPQYRVAMDCFYGKSAEAVAAALDGGDDVALLCEGDPFFYGSAMYLFDRLARAYRSETVPGVAGMSGCWSRAGLPMVHGDDVLSILPGTLDEADLVARLSGAHAAVIMKVGRNLEKIRRALELASLIDRAVYVERGTMSGERIVPLRDLVTPTAPYFSMILVPGRQGVR</sequence>
<evidence type="ECO:0000256" key="5">
    <source>
        <dbReference type="ARBA" id="ARBA00022679"/>
    </source>
</evidence>
<accession>A0A8G2CIN3</accession>
<dbReference type="GO" id="GO:0009236">
    <property type="term" value="P:cobalamin biosynthetic process"/>
    <property type="evidence" value="ECO:0007669"/>
    <property type="project" value="UniProtKB-UniRule"/>
</dbReference>
<evidence type="ECO:0000259" key="8">
    <source>
        <dbReference type="Pfam" id="PF00590"/>
    </source>
</evidence>
<dbReference type="GO" id="GO:0032259">
    <property type="term" value="P:methylation"/>
    <property type="evidence" value="ECO:0007669"/>
    <property type="project" value="UniProtKB-KW"/>
</dbReference>
<reference evidence="9 10" key="1">
    <citation type="submission" date="2017-01" db="EMBL/GenBank/DDBJ databases">
        <authorList>
            <person name="Varghese N."/>
            <person name="Submissions S."/>
        </authorList>
    </citation>
    <scope>NUCLEOTIDE SEQUENCE [LARGE SCALE GENOMIC DNA]</scope>
    <source>
        <strain evidence="9 10">ATCC 35905</strain>
    </source>
</reference>
<proteinExistence type="inferred from homology"/>
<name>A0A8G2CIN3_ACIRU</name>
<feature type="domain" description="Tetrapyrrole methylase" evidence="8">
    <location>
        <begin position="4"/>
        <end position="217"/>
    </location>
</feature>
<dbReference type="PANTHER" id="PTHR43467:SF2">
    <property type="entry name" value="COBALT-PRECORRIN-2 C(20)-METHYLTRANSFERASE"/>
    <property type="match status" value="1"/>
</dbReference>
<dbReference type="PANTHER" id="PTHR43467">
    <property type="entry name" value="COBALT-PRECORRIN-2 C(20)-METHYLTRANSFERASE"/>
    <property type="match status" value="1"/>
</dbReference>
<organism evidence="9 10">
    <name type="scientific">Acidiphilium rubrum</name>
    <dbReference type="NCBI Taxonomy" id="526"/>
    <lineage>
        <taxon>Bacteria</taxon>
        <taxon>Pseudomonadati</taxon>
        <taxon>Pseudomonadota</taxon>
        <taxon>Alphaproteobacteria</taxon>
        <taxon>Acetobacterales</taxon>
        <taxon>Acidocellaceae</taxon>
        <taxon>Acidiphilium</taxon>
    </lineage>
</organism>
<evidence type="ECO:0000256" key="6">
    <source>
        <dbReference type="ARBA" id="ARBA00022691"/>
    </source>
</evidence>
<evidence type="ECO:0000256" key="4">
    <source>
        <dbReference type="ARBA" id="ARBA00022603"/>
    </source>
</evidence>
<gene>
    <name evidence="9" type="ORF">SAMN05421828_103163</name>
</gene>
<dbReference type="AlphaFoldDB" id="A0A8G2CIN3"/>
<dbReference type="InterPro" id="IPR012382">
    <property type="entry name" value="CobI/CbiL"/>
</dbReference>
<dbReference type="SUPFAM" id="SSF53790">
    <property type="entry name" value="Tetrapyrrole methylase"/>
    <property type="match status" value="1"/>
</dbReference>
<protein>
    <submittedName>
        <fullName evidence="9">Precorrin-2/cobalt-factor-2 C20-methyltransferase</fullName>
    </submittedName>
</protein>
<dbReference type="InterPro" id="IPR006364">
    <property type="entry name" value="CobI/CbiL/CobIJ_dom"/>
</dbReference>
<comment type="pathway">
    <text evidence="1">Cofactor biosynthesis; adenosylcobalamin biosynthesis.</text>
</comment>
<dbReference type="InterPro" id="IPR014776">
    <property type="entry name" value="4pyrrole_Mease_sub2"/>
</dbReference>
<comment type="similarity">
    <text evidence="2 7">Belongs to the precorrin methyltransferase family.</text>
</comment>
<evidence type="ECO:0000256" key="3">
    <source>
        <dbReference type="ARBA" id="ARBA00022573"/>
    </source>
</evidence>
<dbReference type="NCBIfam" id="NF004647">
    <property type="entry name" value="PRK05990.1"/>
    <property type="match status" value="1"/>
</dbReference>
<dbReference type="Pfam" id="PF00590">
    <property type="entry name" value="TP_methylase"/>
    <property type="match status" value="1"/>
</dbReference>
<keyword evidence="3" id="KW-0169">Cobalamin biosynthesis</keyword>
<evidence type="ECO:0000313" key="9">
    <source>
        <dbReference type="EMBL" id="SIQ31293.1"/>
    </source>
</evidence>
<dbReference type="GO" id="GO:0030788">
    <property type="term" value="F:precorrin-2 C20-methyltransferase activity"/>
    <property type="evidence" value="ECO:0007669"/>
    <property type="project" value="InterPro"/>
</dbReference>
<dbReference type="EMBL" id="FTNE01000003">
    <property type="protein sequence ID" value="SIQ31293.1"/>
    <property type="molecule type" value="Genomic_DNA"/>
</dbReference>
<dbReference type="InterPro" id="IPR014777">
    <property type="entry name" value="4pyrrole_Mease_sub1"/>
</dbReference>
<dbReference type="InterPro" id="IPR000878">
    <property type="entry name" value="4pyrrol_Mease"/>
</dbReference>
<keyword evidence="6" id="KW-0949">S-adenosyl-L-methionine</keyword>